<dbReference type="AlphaFoldDB" id="A0A926N9N1"/>
<comment type="similarity">
    <text evidence="1 2">Belongs to the UPF0473 family.</text>
</comment>
<protein>
    <recommendedName>
        <fullName evidence="2">UPF0473 protein IC620_01715</fullName>
    </recommendedName>
</protein>
<dbReference type="PANTHER" id="PTHR40066:SF1">
    <property type="entry name" value="UPF0473 PROTEIN CBO2561_CLC_2432"/>
    <property type="match status" value="1"/>
</dbReference>
<dbReference type="Proteomes" id="UP000661691">
    <property type="component" value="Unassembled WGS sequence"/>
</dbReference>
<dbReference type="PANTHER" id="PTHR40066">
    <property type="entry name" value="UPF0473 PROTEIN CBO2561/CLC_2432"/>
    <property type="match status" value="1"/>
</dbReference>
<dbReference type="HAMAP" id="MF_01448">
    <property type="entry name" value="UPF0473"/>
    <property type="match status" value="1"/>
</dbReference>
<gene>
    <name evidence="3" type="ORF">IC620_01715</name>
</gene>
<dbReference type="Pfam" id="PF06949">
    <property type="entry name" value="DUF1292"/>
    <property type="match status" value="1"/>
</dbReference>
<sequence>MTDHEQGQIEYLYIPNQDGVEEKFEIIFDFVSDEGQKYMFVTPAEVESDSEDEAREVLAFRYEEADDNLTLELIDENNTEEWDMVEEVFETMMAEADEL</sequence>
<evidence type="ECO:0000313" key="3">
    <source>
        <dbReference type="EMBL" id="MBD1371075.1"/>
    </source>
</evidence>
<dbReference type="InterPro" id="IPR009711">
    <property type="entry name" value="UPF0473"/>
</dbReference>
<evidence type="ECO:0000256" key="2">
    <source>
        <dbReference type="HAMAP-Rule" id="MF_01448"/>
    </source>
</evidence>
<keyword evidence="4" id="KW-1185">Reference proteome</keyword>
<comment type="caution">
    <text evidence="3">The sequence shown here is derived from an EMBL/GenBank/DDBJ whole genome shotgun (WGS) entry which is preliminary data.</text>
</comment>
<accession>A0A926N9N1</accession>
<organism evidence="3 4">
    <name type="scientific">Polycladospora coralii</name>
    <dbReference type="NCBI Taxonomy" id="2771432"/>
    <lineage>
        <taxon>Bacteria</taxon>
        <taxon>Bacillati</taxon>
        <taxon>Bacillota</taxon>
        <taxon>Bacilli</taxon>
        <taxon>Bacillales</taxon>
        <taxon>Thermoactinomycetaceae</taxon>
        <taxon>Polycladospora</taxon>
    </lineage>
</organism>
<proteinExistence type="inferred from homology"/>
<name>A0A926N9N1_9BACL</name>
<evidence type="ECO:0000313" key="4">
    <source>
        <dbReference type="Proteomes" id="UP000661691"/>
    </source>
</evidence>
<evidence type="ECO:0000256" key="1">
    <source>
        <dbReference type="ARBA" id="ARBA00008439"/>
    </source>
</evidence>
<reference evidence="3" key="1">
    <citation type="submission" date="2020-09" db="EMBL/GenBank/DDBJ databases">
        <title>A novel bacterium of genus Hazenella, isolated from South China Sea.</title>
        <authorList>
            <person name="Huang H."/>
            <person name="Mo K."/>
            <person name="Hu Y."/>
        </authorList>
    </citation>
    <scope>NUCLEOTIDE SEQUENCE</scope>
    <source>
        <strain evidence="3">IB182357</strain>
    </source>
</reference>
<dbReference type="EMBL" id="JACXAH010000002">
    <property type="protein sequence ID" value="MBD1371075.1"/>
    <property type="molecule type" value="Genomic_DNA"/>
</dbReference>
<dbReference type="RefSeq" id="WP_191139033.1">
    <property type="nucleotide sequence ID" value="NZ_JACXAG020000002.1"/>
</dbReference>